<dbReference type="GO" id="GO:0005743">
    <property type="term" value="C:mitochondrial inner membrane"/>
    <property type="evidence" value="ECO:0007669"/>
    <property type="project" value="TreeGrafter"/>
</dbReference>
<dbReference type="PANTHER" id="PTHR28523">
    <property type="entry name" value="CYTOCHROME C OXIDASE ASSEMBLY FACTOR 1"/>
    <property type="match status" value="1"/>
</dbReference>
<dbReference type="InterPro" id="IPR014807">
    <property type="entry name" value="Coa1"/>
</dbReference>
<dbReference type="EMBL" id="JAAVMX010000001">
    <property type="protein sequence ID" value="KAF4512808.1"/>
    <property type="molecule type" value="Genomic_DNA"/>
</dbReference>
<dbReference type="Pfam" id="PF08695">
    <property type="entry name" value="Coa1"/>
    <property type="match status" value="1"/>
</dbReference>
<gene>
    <name evidence="2" type="ORF">G6O67_000146</name>
</gene>
<dbReference type="AlphaFoldDB" id="A0A8H4V9E4"/>
<protein>
    <recommendedName>
        <fullName evidence="4">Cytochrome oxidase assembly</fullName>
    </recommendedName>
</protein>
<dbReference type="Proteomes" id="UP000557566">
    <property type="component" value="Unassembled WGS sequence"/>
</dbReference>
<name>A0A8H4V9E4_9HYPO</name>
<evidence type="ECO:0000313" key="2">
    <source>
        <dbReference type="EMBL" id="KAF4512808.1"/>
    </source>
</evidence>
<accession>A0A8H4V9E4</accession>
<sequence length="229" mass="25132">MLSSPTARGGMLLRGGGGPLNRACRASRRGGDASQRRWATPAPRPGDGPLMSRRADRQLPDVEQVGFRWSRTLPLFLAVVTASSLAMFNYQKTSSPIVASTLYALRVSPRARARLGDDVYFKHPIPWISGEMNQVRGRVDIAFAVRGTRASATMRFASRRPSSRALFETSEWSLTMDDDGEWVDLLEGAGDPFRALLVDEPLVEDAGARGPDADQAIRGFRQQGASWNK</sequence>
<evidence type="ECO:0008006" key="4">
    <source>
        <dbReference type="Google" id="ProtNLM"/>
    </source>
</evidence>
<proteinExistence type="predicted"/>
<dbReference type="InterPro" id="IPR042432">
    <property type="entry name" value="Coa1_fungi"/>
</dbReference>
<keyword evidence="3" id="KW-1185">Reference proteome</keyword>
<organism evidence="2 3">
    <name type="scientific">Ophiocordyceps sinensis</name>
    <dbReference type="NCBI Taxonomy" id="72228"/>
    <lineage>
        <taxon>Eukaryota</taxon>
        <taxon>Fungi</taxon>
        <taxon>Dikarya</taxon>
        <taxon>Ascomycota</taxon>
        <taxon>Pezizomycotina</taxon>
        <taxon>Sordariomycetes</taxon>
        <taxon>Hypocreomycetidae</taxon>
        <taxon>Hypocreales</taxon>
        <taxon>Ophiocordycipitaceae</taxon>
        <taxon>Ophiocordyceps</taxon>
    </lineage>
</organism>
<evidence type="ECO:0000313" key="3">
    <source>
        <dbReference type="Proteomes" id="UP000557566"/>
    </source>
</evidence>
<feature type="region of interest" description="Disordered" evidence="1">
    <location>
        <begin position="1"/>
        <end position="53"/>
    </location>
</feature>
<evidence type="ECO:0000256" key="1">
    <source>
        <dbReference type="SAM" id="MobiDB-lite"/>
    </source>
</evidence>
<dbReference type="PANTHER" id="PTHR28523:SF1">
    <property type="entry name" value="CYTOCHROME C OXIDASE ASSEMBLY FACTOR 1"/>
    <property type="match status" value="1"/>
</dbReference>
<dbReference type="OrthoDB" id="2100652at2759"/>
<reference evidence="2 3" key="1">
    <citation type="journal article" date="2020" name="Genome Biol. Evol.">
        <title>A new high-quality draft genome assembly of the Chinese cordyceps Ophiocordyceps sinensis.</title>
        <authorList>
            <person name="Shu R."/>
            <person name="Zhang J."/>
            <person name="Meng Q."/>
            <person name="Zhang H."/>
            <person name="Zhou G."/>
            <person name="Li M."/>
            <person name="Wu P."/>
            <person name="Zhao Y."/>
            <person name="Chen C."/>
            <person name="Qin Q."/>
        </authorList>
    </citation>
    <scope>NUCLEOTIDE SEQUENCE [LARGE SCALE GENOMIC DNA]</scope>
    <source>
        <strain evidence="2 3">IOZ07</strain>
    </source>
</reference>
<dbReference type="GO" id="GO:0033617">
    <property type="term" value="P:mitochondrial respiratory chain complex IV assembly"/>
    <property type="evidence" value="ECO:0007669"/>
    <property type="project" value="InterPro"/>
</dbReference>
<comment type="caution">
    <text evidence="2">The sequence shown here is derived from an EMBL/GenBank/DDBJ whole genome shotgun (WGS) entry which is preliminary data.</text>
</comment>